<organism evidence="1 2">
    <name type="scientific">Clostridium magnum DSM 2767</name>
    <dbReference type="NCBI Taxonomy" id="1121326"/>
    <lineage>
        <taxon>Bacteria</taxon>
        <taxon>Bacillati</taxon>
        <taxon>Bacillota</taxon>
        <taxon>Clostridia</taxon>
        <taxon>Eubacteriales</taxon>
        <taxon>Clostridiaceae</taxon>
        <taxon>Clostridium</taxon>
    </lineage>
</organism>
<gene>
    <name evidence="1" type="ORF">CLMAG_08480</name>
</gene>
<protein>
    <recommendedName>
        <fullName evidence="3">Resolvase/invertase-type recombinase catalytic domain-containing protein</fullName>
    </recommendedName>
</protein>
<accession>A0A162UDX9</accession>
<proteinExistence type="predicted"/>
<dbReference type="EMBL" id="LWAE01000001">
    <property type="protein sequence ID" value="KZL93797.1"/>
    <property type="molecule type" value="Genomic_DNA"/>
</dbReference>
<name>A0A162UDX9_9CLOT</name>
<sequence length="44" mass="5140">MLKGVTYNRFSSTMQREECIVAQIRFSHGYAKKNNIEIVKDYAV</sequence>
<dbReference type="Proteomes" id="UP000076603">
    <property type="component" value="Unassembled WGS sequence"/>
</dbReference>
<dbReference type="AlphaFoldDB" id="A0A162UDX9"/>
<dbReference type="PATRIC" id="fig|1121326.3.peg.806"/>
<reference evidence="1 2" key="1">
    <citation type="submission" date="2016-04" db="EMBL/GenBank/DDBJ databases">
        <title>Genome sequence of Clostridium magnum DSM 2767.</title>
        <authorList>
            <person name="Poehlein A."/>
            <person name="Uhlig R."/>
            <person name="Fischer R."/>
            <person name="Bahl H."/>
            <person name="Daniel R."/>
        </authorList>
    </citation>
    <scope>NUCLEOTIDE SEQUENCE [LARGE SCALE GENOMIC DNA]</scope>
    <source>
        <strain evidence="1 2">DSM 2767</strain>
    </source>
</reference>
<dbReference type="RefSeq" id="WP_278329754.1">
    <property type="nucleotide sequence ID" value="NZ_FQXL01000012.1"/>
</dbReference>
<evidence type="ECO:0008006" key="3">
    <source>
        <dbReference type="Google" id="ProtNLM"/>
    </source>
</evidence>
<keyword evidence="2" id="KW-1185">Reference proteome</keyword>
<evidence type="ECO:0000313" key="2">
    <source>
        <dbReference type="Proteomes" id="UP000076603"/>
    </source>
</evidence>
<evidence type="ECO:0000313" key="1">
    <source>
        <dbReference type="EMBL" id="KZL93797.1"/>
    </source>
</evidence>
<comment type="caution">
    <text evidence="1">The sequence shown here is derived from an EMBL/GenBank/DDBJ whole genome shotgun (WGS) entry which is preliminary data.</text>
</comment>